<feature type="transmembrane region" description="Helical" evidence="1">
    <location>
        <begin position="161"/>
        <end position="186"/>
    </location>
</feature>
<proteinExistence type="predicted"/>
<evidence type="ECO:0000313" key="2">
    <source>
        <dbReference type="EMBL" id="ORJ24579.1"/>
    </source>
</evidence>
<keyword evidence="1" id="KW-0472">Membrane</keyword>
<dbReference type="RefSeq" id="WP_084912900.1">
    <property type="nucleotide sequence ID" value="NZ_MRWE01000027.1"/>
</dbReference>
<dbReference type="STRING" id="1646377.BS640_15765"/>
<reference evidence="2 3" key="1">
    <citation type="journal article" date="2017" name="Int. J. Syst. Evol. Microbiol.">
        <title>Rouxiella badensis sp. nov. and Rouxiella silvae sp. nov. isolated from peat bog soil in Germany and emendation of the genus description.</title>
        <authorList>
            <person name="Le Fleche-Mateos A."/>
            <person name="Kugler J.H."/>
            <person name="Hansen S.H."/>
            <person name="Syldatk C."/>
            <person name="Hausmann R."/>
            <person name="Lomprez F."/>
            <person name="Vandenbogaert M."/>
            <person name="Manuguerra J.C."/>
            <person name="Grimont P.A."/>
        </authorList>
    </citation>
    <scope>NUCLEOTIDE SEQUENCE [LARGE SCALE GENOMIC DNA]</scope>
    <source>
        <strain evidence="2 3">DSM 100043</strain>
    </source>
</reference>
<keyword evidence="1" id="KW-1133">Transmembrane helix</keyword>
<protein>
    <submittedName>
        <fullName evidence="2">DNA gyrase subunit B</fullName>
    </submittedName>
</protein>
<feature type="transmembrane region" description="Helical" evidence="1">
    <location>
        <begin position="12"/>
        <end position="30"/>
    </location>
</feature>
<sequence length="193" mass="21340">MQAAGRPRRAALLHAVTVLVIIAYPLAVWLGLRNGGMGVLAPILMVTFILRLLTFRGKLSQLTALGRTLAAAGLLFAAASWLLHESQMLLYYPVVVNTLLLLLFGYSLLSPPPVVERLARLSQPDLPPKAVSYTRRVTQVWCVFFFLNGAIAFYTCLKGDVALWTLYNGGISYLLIGLLMGVEWIVRKRVQRA</sequence>
<feature type="transmembrane region" description="Helical" evidence="1">
    <location>
        <begin position="89"/>
        <end position="109"/>
    </location>
</feature>
<keyword evidence="1" id="KW-0812">Transmembrane</keyword>
<evidence type="ECO:0000256" key="1">
    <source>
        <dbReference type="SAM" id="Phobius"/>
    </source>
</evidence>
<keyword evidence="3" id="KW-1185">Reference proteome</keyword>
<dbReference type="AlphaFoldDB" id="A0A1X0WCU4"/>
<dbReference type="Proteomes" id="UP000192536">
    <property type="component" value="Unassembled WGS sequence"/>
</dbReference>
<feature type="transmembrane region" description="Helical" evidence="1">
    <location>
        <begin position="137"/>
        <end position="155"/>
    </location>
</feature>
<accession>A0A1X0WCU4</accession>
<dbReference type="EMBL" id="MRWE01000027">
    <property type="protein sequence ID" value="ORJ24579.1"/>
    <property type="molecule type" value="Genomic_DNA"/>
</dbReference>
<comment type="caution">
    <text evidence="2">The sequence shown here is derived from an EMBL/GenBank/DDBJ whole genome shotgun (WGS) entry which is preliminary data.</text>
</comment>
<organism evidence="2 3">
    <name type="scientific">Rouxiella badensis</name>
    <dbReference type="NCBI Taxonomy" id="1646377"/>
    <lineage>
        <taxon>Bacteria</taxon>
        <taxon>Pseudomonadati</taxon>
        <taxon>Pseudomonadota</taxon>
        <taxon>Gammaproteobacteria</taxon>
        <taxon>Enterobacterales</taxon>
        <taxon>Yersiniaceae</taxon>
        <taxon>Rouxiella</taxon>
    </lineage>
</organism>
<gene>
    <name evidence="2" type="ORF">BS640_15765</name>
</gene>
<name>A0A1X0WCU4_9GAMM</name>
<evidence type="ECO:0000313" key="3">
    <source>
        <dbReference type="Proteomes" id="UP000192536"/>
    </source>
</evidence>
<feature type="transmembrane region" description="Helical" evidence="1">
    <location>
        <begin position="65"/>
        <end position="83"/>
    </location>
</feature>
<feature type="transmembrane region" description="Helical" evidence="1">
    <location>
        <begin position="36"/>
        <end position="53"/>
    </location>
</feature>